<protein>
    <recommendedName>
        <fullName evidence="4">Lipoprotein</fullName>
    </recommendedName>
</protein>
<dbReference type="Proteomes" id="UP001198901">
    <property type="component" value="Unassembled WGS sequence"/>
</dbReference>
<evidence type="ECO:0008006" key="4">
    <source>
        <dbReference type="Google" id="ProtNLM"/>
    </source>
</evidence>
<gene>
    <name evidence="2" type="ORF">LBU54_12850</name>
</gene>
<proteinExistence type="predicted"/>
<organism evidence="2 3">
    <name type="scientific">Winogradskyella alexanderae</name>
    <dbReference type="NCBI Taxonomy" id="2877123"/>
    <lineage>
        <taxon>Bacteria</taxon>
        <taxon>Pseudomonadati</taxon>
        <taxon>Bacteroidota</taxon>
        <taxon>Flavobacteriia</taxon>
        <taxon>Flavobacteriales</taxon>
        <taxon>Flavobacteriaceae</taxon>
        <taxon>Winogradskyella</taxon>
    </lineage>
</organism>
<dbReference type="EMBL" id="JAIUJR010000009">
    <property type="protein sequence ID" value="MCA0133477.1"/>
    <property type="molecule type" value="Genomic_DNA"/>
</dbReference>
<evidence type="ECO:0000313" key="3">
    <source>
        <dbReference type="Proteomes" id="UP001198901"/>
    </source>
</evidence>
<dbReference type="RefSeq" id="WP_224530485.1">
    <property type="nucleotide sequence ID" value="NZ_JAIUJR010000009.1"/>
</dbReference>
<feature type="chain" id="PRO_5047331184" description="Lipoprotein" evidence="1">
    <location>
        <begin position="18"/>
        <end position="490"/>
    </location>
</feature>
<sequence length="490" mass="53743">MKHLTKLALLALLVVFASCQNESVQQNGPEQAPLRFIDGEVVSDGLMDKELVFDENSEILRSPNELFDAKTNNCEPDIDGLEASLPSQVTVTTTSKPGDDAYFNLTISDDSGFLSGTEIPAWCADQDLSLENNETATFDVYSSYGELPADKFEVPENFDKVNWLLNQSIIGTASPNGLGEYTFGHIQYAIWLLIDDSTCQLCTFLTNPTGDWNIDGNDVAKAQELSDLAMAQGGGFVPGCGQLMAIVLVPEGKQSVIITKEVPAEEDCEYTTVTDGECNGCDASMSVSFSCDCQCVEVSACKDLSNIVLLTADGSEVKYEDLDGQTATLCSPDGSPIVSVWVKAGCFRSGDGPGYGRRFDNPNSECAPTNACQDCTGKVTDLTLNWDWHNDYRVRAYQRNENTWHATKIFDQVVGPNEDFSLSGVNQDGTFGKWVYIFVGRSYYTKIKTNCQINIGPGYRRGVIEVVSGQSSLGGELCEYEPPHNWCWWW</sequence>
<keyword evidence="1" id="KW-0732">Signal</keyword>
<reference evidence="3" key="1">
    <citation type="submission" date="2023-07" db="EMBL/GenBank/DDBJ databases">
        <authorList>
            <person name="Yue Y."/>
        </authorList>
    </citation>
    <scope>NUCLEOTIDE SEQUENCE [LARGE SCALE GENOMIC DNA]</scope>
    <source>
        <strain evidence="3">D23</strain>
    </source>
</reference>
<evidence type="ECO:0000256" key="1">
    <source>
        <dbReference type="SAM" id="SignalP"/>
    </source>
</evidence>
<accession>A0ABS7XX58</accession>
<keyword evidence="3" id="KW-1185">Reference proteome</keyword>
<feature type="signal peptide" evidence="1">
    <location>
        <begin position="1"/>
        <end position="17"/>
    </location>
</feature>
<dbReference type="PROSITE" id="PS51257">
    <property type="entry name" value="PROKAR_LIPOPROTEIN"/>
    <property type="match status" value="1"/>
</dbReference>
<comment type="caution">
    <text evidence="2">The sequence shown here is derived from an EMBL/GenBank/DDBJ whole genome shotgun (WGS) entry which is preliminary data.</text>
</comment>
<evidence type="ECO:0000313" key="2">
    <source>
        <dbReference type="EMBL" id="MCA0133477.1"/>
    </source>
</evidence>
<name>A0ABS7XX58_9FLAO</name>